<proteinExistence type="predicted"/>
<name>A0A1J1HQ95_9DIPT</name>
<accession>A0A1J1HQ95</accession>
<dbReference type="EMBL" id="CVRI01000014">
    <property type="protein sequence ID" value="CRK89698.1"/>
    <property type="molecule type" value="Genomic_DNA"/>
</dbReference>
<dbReference type="Proteomes" id="UP000183832">
    <property type="component" value="Unassembled WGS sequence"/>
</dbReference>
<evidence type="ECO:0000313" key="2">
    <source>
        <dbReference type="EMBL" id="CRK89698.1"/>
    </source>
</evidence>
<evidence type="ECO:0000256" key="1">
    <source>
        <dbReference type="SAM" id="MobiDB-lite"/>
    </source>
</evidence>
<protein>
    <submittedName>
        <fullName evidence="2">CLUMA_CG003538, isoform A</fullName>
    </submittedName>
</protein>
<reference evidence="2 3" key="1">
    <citation type="submission" date="2015-04" db="EMBL/GenBank/DDBJ databases">
        <authorList>
            <person name="Syromyatnikov M.Y."/>
            <person name="Popov V.N."/>
        </authorList>
    </citation>
    <scope>NUCLEOTIDE SEQUENCE [LARGE SCALE GENOMIC DNA]</scope>
</reference>
<evidence type="ECO:0000313" key="3">
    <source>
        <dbReference type="Proteomes" id="UP000183832"/>
    </source>
</evidence>
<gene>
    <name evidence="2" type="ORF">CLUMA_CG003538</name>
</gene>
<organism evidence="2 3">
    <name type="scientific">Clunio marinus</name>
    <dbReference type="NCBI Taxonomy" id="568069"/>
    <lineage>
        <taxon>Eukaryota</taxon>
        <taxon>Metazoa</taxon>
        <taxon>Ecdysozoa</taxon>
        <taxon>Arthropoda</taxon>
        <taxon>Hexapoda</taxon>
        <taxon>Insecta</taxon>
        <taxon>Pterygota</taxon>
        <taxon>Neoptera</taxon>
        <taxon>Endopterygota</taxon>
        <taxon>Diptera</taxon>
        <taxon>Nematocera</taxon>
        <taxon>Chironomoidea</taxon>
        <taxon>Chironomidae</taxon>
        <taxon>Clunio</taxon>
    </lineage>
</organism>
<keyword evidence="3" id="KW-1185">Reference proteome</keyword>
<dbReference type="AlphaFoldDB" id="A0A1J1HQ95"/>
<sequence length="103" mass="12171">MFALRLKSNSWWGETKQRKKRKENQKEQQLTMDNSNSLTSGTVLLRSVSLFLSNRRQSKQLKDQAQIGERKRRPKTLSKVDEQMGKLQPKVLESLKRKTHFNK</sequence>
<feature type="region of interest" description="Disordered" evidence="1">
    <location>
        <begin position="1"/>
        <end position="37"/>
    </location>
</feature>
<feature type="region of interest" description="Disordered" evidence="1">
    <location>
        <begin position="59"/>
        <end position="103"/>
    </location>
</feature>